<evidence type="ECO:0000313" key="11">
    <source>
        <dbReference type="Proteomes" id="UP000252139"/>
    </source>
</evidence>
<dbReference type="PANTHER" id="PTHR24055">
    <property type="entry name" value="MITOGEN-ACTIVATED PROTEIN KINASE"/>
    <property type="match status" value="1"/>
</dbReference>
<sequence length="715" mass="82159">MITLIAKDITGKHARRIQRDQEIARTRQMLDHLKEKKEYLSDQVSQYESYLNSCMSAMANNKRDKKQQKFVFPFTRQYFHIRGLQKLGLVPKFGSYKYTAKQLYDRQILIEIVNIPKKHYDRISIIISMDQVGIITIEASYARWPMTSVQVDIRYDELLRTQFEGIQTMMVLDGMAKVNVNLLIYLVNKKLGLLYLLKVTVVADISNCKLKLNNEQKYIFPFFPPLIPPMINPNDFYTVTIDSSNNETFTIHKQYKIIRKVGAGSYGSVCSALNVNTNEVVAIKKCRHIFDKKLITKRCLREMKLLQHFNGHPRIIDLKSMDIVDPDRFNEVYLIQSCCDTTMADIIHSKLQLEPVHYQWFMYQLFSGLKYIHSANVLHRDLKPANILVNENCDLRICDFGMARGIAKPSAKVELQNMTHYVVTRWYRAPEIMLSRNSYDKAIDLWSVGCIFAELLGRKVLFKGTDYVDQLHKIVGTLGLPKDTTFWDSSSSVTEYIRSLRDVNGNPPPEEPIDFSLLFPNCPPEGIDLLKRLLMLNPSKRITASEALEHPFVASVRDKSEEIKCEKLFDFESFEMIESEHVLRQCIIEEVLKSKGMSDDDVSRLAINHSAGHQSHRRYTGSSISTPSSASIAEANLNAIHAAQHGKEITIQSTAQDCHQFIIGETFVREPEDMDEDDIKQLDSDESIGVGKRRTLIGPSNADYSALERQLSRDW</sequence>
<comment type="similarity">
    <text evidence="8">Belongs to the protein kinase superfamily. Ser/Thr protein kinase family. MAP kinase subfamily.</text>
</comment>
<feature type="binding site" evidence="7">
    <location>
        <position position="285"/>
    </location>
    <ligand>
        <name>ATP</name>
        <dbReference type="ChEBI" id="CHEBI:30616"/>
    </ligand>
</feature>
<dbReference type="InterPro" id="IPR017441">
    <property type="entry name" value="Protein_kinase_ATP_BS"/>
</dbReference>
<dbReference type="CDD" id="cd07834">
    <property type="entry name" value="STKc_MAPK"/>
    <property type="match status" value="1"/>
</dbReference>
<proteinExistence type="inferred from homology"/>
<keyword evidence="5 8" id="KW-0418">Kinase</keyword>
<dbReference type="SUPFAM" id="SSF143885">
    <property type="entry name" value="RGC domain-like"/>
    <property type="match status" value="1"/>
</dbReference>
<dbReference type="SUPFAM" id="SSF56112">
    <property type="entry name" value="Protein kinase-like (PK-like)"/>
    <property type="match status" value="1"/>
</dbReference>
<comment type="activity regulation">
    <text evidence="8">Activated by threonine and tyrosine phosphorylation.</text>
</comment>
<keyword evidence="3 8" id="KW-0808">Transferase</keyword>
<dbReference type="EC" id="2.7.11.24" evidence="1 8"/>
<dbReference type="SMART" id="SM00220">
    <property type="entry name" value="S_TKc"/>
    <property type="match status" value="1"/>
</dbReference>
<keyword evidence="11" id="KW-1185">Reference proteome</keyword>
<comment type="cofactor">
    <cofactor evidence="8">
        <name>Mg(2+)</name>
        <dbReference type="ChEBI" id="CHEBI:18420"/>
    </cofactor>
</comment>
<evidence type="ECO:0000256" key="4">
    <source>
        <dbReference type="ARBA" id="ARBA00022741"/>
    </source>
</evidence>
<protein>
    <recommendedName>
        <fullName evidence="1 8">Mitogen-activated protein kinase</fullName>
        <ecNumber evidence="1 8">2.7.11.24</ecNumber>
    </recommendedName>
</protein>
<accession>A0A367K954</accession>
<feature type="domain" description="Protein kinase" evidence="9">
    <location>
        <begin position="255"/>
        <end position="553"/>
    </location>
</feature>
<dbReference type="PROSITE" id="PS00108">
    <property type="entry name" value="PROTEIN_KINASE_ST"/>
    <property type="match status" value="1"/>
</dbReference>
<comment type="catalytic activity">
    <reaction evidence="8">
        <text>L-threonyl-[protein] + ATP = O-phospho-L-threonyl-[protein] + ADP + H(+)</text>
        <dbReference type="Rhea" id="RHEA:46608"/>
        <dbReference type="Rhea" id="RHEA-COMP:11060"/>
        <dbReference type="Rhea" id="RHEA-COMP:11605"/>
        <dbReference type="ChEBI" id="CHEBI:15378"/>
        <dbReference type="ChEBI" id="CHEBI:30013"/>
        <dbReference type="ChEBI" id="CHEBI:30616"/>
        <dbReference type="ChEBI" id="CHEBI:61977"/>
        <dbReference type="ChEBI" id="CHEBI:456216"/>
        <dbReference type="EC" id="2.7.11.24"/>
    </reaction>
</comment>
<dbReference type="Pfam" id="PF00069">
    <property type="entry name" value="Pkinase"/>
    <property type="match status" value="1"/>
</dbReference>
<dbReference type="FunFam" id="1.10.510.10:FF:000040">
    <property type="entry name" value="Mitogen-activated protein kinase"/>
    <property type="match status" value="1"/>
</dbReference>
<evidence type="ECO:0000256" key="2">
    <source>
        <dbReference type="ARBA" id="ARBA00022527"/>
    </source>
</evidence>
<keyword evidence="6 7" id="KW-0067">ATP-binding</keyword>
<dbReference type="InterPro" id="IPR000593">
    <property type="entry name" value="RasGAP_C"/>
</dbReference>
<gene>
    <name evidence="10" type="primary">MPK1_5</name>
    <name evidence="10" type="ORF">CU097_014544</name>
</gene>
<evidence type="ECO:0000259" key="9">
    <source>
        <dbReference type="PROSITE" id="PS50011"/>
    </source>
</evidence>
<dbReference type="Gene3D" id="3.30.200.20">
    <property type="entry name" value="Phosphorylase Kinase, domain 1"/>
    <property type="match status" value="1"/>
</dbReference>
<dbReference type="GO" id="GO:0004707">
    <property type="term" value="F:MAP kinase activity"/>
    <property type="evidence" value="ECO:0007669"/>
    <property type="project" value="UniProtKB-EC"/>
</dbReference>
<dbReference type="PROSITE" id="PS00107">
    <property type="entry name" value="PROTEIN_KINASE_ATP"/>
    <property type="match status" value="1"/>
</dbReference>
<evidence type="ECO:0000256" key="7">
    <source>
        <dbReference type="PROSITE-ProRule" id="PRU10141"/>
    </source>
</evidence>
<dbReference type="EMBL" id="PJQL01000178">
    <property type="protein sequence ID" value="RCH98690.1"/>
    <property type="molecule type" value="Genomic_DNA"/>
</dbReference>
<dbReference type="OrthoDB" id="192887at2759"/>
<dbReference type="Gene3D" id="1.10.510.10">
    <property type="entry name" value="Transferase(Phosphotransferase) domain 1"/>
    <property type="match status" value="1"/>
</dbReference>
<evidence type="ECO:0000256" key="1">
    <source>
        <dbReference type="ARBA" id="ARBA00012411"/>
    </source>
</evidence>
<dbReference type="InterPro" id="IPR003527">
    <property type="entry name" value="MAP_kinase_CS"/>
</dbReference>
<keyword evidence="4 7" id="KW-0547">Nucleotide-binding</keyword>
<evidence type="ECO:0000256" key="6">
    <source>
        <dbReference type="ARBA" id="ARBA00022840"/>
    </source>
</evidence>
<evidence type="ECO:0000313" key="10">
    <source>
        <dbReference type="EMBL" id="RCH98690.1"/>
    </source>
</evidence>
<dbReference type="GO" id="GO:0005524">
    <property type="term" value="F:ATP binding"/>
    <property type="evidence" value="ECO:0007669"/>
    <property type="project" value="UniProtKB-UniRule"/>
</dbReference>
<reference evidence="10 11" key="1">
    <citation type="journal article" date="2018" name="G3 (Bethesda)">
        <title>Phylogenetic and Phylogenomic Definition of Rhizopus Species.</title>
        <authorList>
            <person name="Gryganskyi A.P."/>
            <person name="Golan J."/>
            <person name="Dolatabadi S."/>
            <person name="Mondo S."/>
            <person name="Robb S."/>
            <person name="Idnurm A."/>
            <person name="Muszewska A."/>
            <person name="Steczkiewicz K."/>
            <person name="Masonjones S."/>
            <person name="Liao H.L."/>
            <person name="Gajdeczka M.T."/>
            <person name="Anike F."/>
            <person name="Vuek A."/>
            <person name="Anishchenko I.M."/>
            <person name="Voigt K."/>
            <person name="de Hoog G.S."/>
            <person name="Smith M.E."/>
            <person name="Heitman J."/>
            <person name="Vilgalys R."/>
            <person name="Stajich J.E."/>
        </authorList>
    </citation>
    <scope>NUCLEOTIDE SEQUENCE [LARGE SCALE GENOMIC DNA]</scope>
    <source>
        <strain evidence="10 11">CBS 357.93</strain>
    </source>
</reference>
<dbReference type="Pfam" id="PF03836">
    <property type="entry name" value="RasGAP_C"/>
    <property type="match status" value="1"/>
</dbReference>
<evidence type="ECO:0000256" key="5">
    <source>
        <dbReference type="ARBA" id="ARBA00022777"/>
    </source>
</evidence>
<dbReference type="AlphaFoldDB" id="A0A367K954"/>
<dbReference type="InterPro" id="IPR008271">
    <property type="entry name" value="Ser/Thr_kinase_AS"/>
</dbReference>
<dbReference type="InterPro" id="IPR050117">
    <property type="entry name" value="MAPK"/>
</dbReference>
<comment type="caution">
    <text evidence="10">The sequence shown here is derived from an EMBL/GenBank/DDBJ whole genome shotgun (WGS) entry which is preliminary data.</text>
</comment>
<name>A0A367K954_RHIAZ</name>
<keyword evidence="8" id="KW-0460">Magnesium</keyword>
<evidence type="ECO:0000256" key="3">
    <source>
        <dbReference type="ARBA" id="ARBA00022679"/>
    </source>
</evidence>
<dbReference type="PROSITE" id="PS50011">
    <property type="entry name" value="PROTEIN_KINASE_DOM"/>
    <property type="match status" value="1"/>
</dbReference>
<organism evidence="10 11">
    <name type="scientific">Rhizopus azygosporus</name>
    <name type="common">Rhizopus microsporus var. azygosporus</name>
    <dbReference type="NCBI Taxonomy" id="86630"/>
    <lineage>
        <taxon>Eukaryota</taxon>
        <taxon>Fungi</taxon>
        <taxon>Fungi incertae sedis</taxon>
        <taxon>Mucoromycota</taxon>
        <taxon>Mucoromycotina</taxon>
        <taxon>Mucoromycetes</taxon>
        <taxon>Mucorales</taxon>
        <taxon>Mucorineae</taxon>
        <taxon>Rhizopodaceae</taxon>
        <taxon>Rhizopus</taxon>
    </lineage>
</organism>
<dbReference type="InterPro" id="IPR000719">
    <property type="entry name" value="Prot_kinase_dom"/>
</dbReference>
<dbReference type="InterPro" id="IPR011009">
    <property type="entry name" value="Kinase-like_dom_sf"/>
</dbReference>
<dbReference type="STRING" id="86630.A0A367K954"/>
<keyword evidence="2 8" id="KW-0723">Serine/threonine-protein kinase</keyword>
<dbReference type="Proteomes" id="UP000252139">
    <property type="component" value="Unassembled WGS sequence"/>
</dbReference>
<evidence type="ECO:0000256" key="8">
    <source>
        <dbReference type="RuleBase" id="RU361165"/>
    </source>
</evidence>
<dbReference type="PROSITE" id="PS01351">
    <property type="entry name" value="MAPK"/>
    <property type="match status" value="1"/>
</dbReference>